<dbReference type="SUPFAM" id="SSF55874">
    <property type="entry name" value="ATPase domain of HSP90 chaperone/DNA topoisomerase II/histidine kinase"/>
    <property type="match status" value="1"/>
</dbReference>
<feature type="domain" description="Histidine kinase/HSP90-like ATPase" evidence="11">
    <location>
        <begin position="390"/>
        <end position="480"/>
    </location>
</feature>
<evidence type="ECO:0000313" key="14">
    <source>
        <dbReference type="Proteomes" id="UP000232453"/>
    </source>
</evidence>
<evidence type="ECO:0000313" key="12">
    <source>
        <dbReference type="EMBL" id="NYG04767.1"/>
    </source>
</evidence>
<evidence type="ECO:0000256" key="4">
    <source>
        <dbReference type="ARBA" id="ARBA00022679"/>
    </source>
</evidence>
<keyword evidence="10" id="KW-0472">Membrane</keyword>
<keyword evidence="10" id="KW-0812">Transmembrane</keyword>
<evidence type="ECO:0000256" key="10">
    <source>
        <dbReference type="SAM" id="Phobius"/>
    </source>
</evidence>
<dbReference type="RefSeq" id="WP_100880530.1">
    <property type="nucleotide sequence ID" value="NZ_BAAAJZ010000007.1"/>
</dbReference>
<keyword evidence="10" id="KW-1133">Transmembrane helix</keyword>
<gene>
    <name evidence="13" type="ORF">ATL51_1359</name>
    <name evidence="12" type="ORF">HDA37_005052</name>
</gene>
<accession>A0AA44ULM0</accession>
<evidence type="ECO:0000256" key="9">
    <source>
        <dbReference type="SAM" id="MobiDB-lite"/>
    </source>
</evidence>
<dbReference type="SMART" id="SM00387">
    <property type="entry name" value="HATPase_c"/>
    <property type="match status" value="1"/>
</dbReference>
<dbReference type="GO" id="GO:0005524">
    <property type="term" value="F:ATP binding"/>
    <property type="evidence" value="ECO:0007669"/>
    <property type="project" value="UniProtKB-KW"/>
</dbReference>
<evidence type="ECO:0000256" key="2">
    <source>
        <dbReference type="ARBA" id="ARBA00012438"/>
    </source>
</evidence>
<comment type="caution">
    <text evidence="12">The sequence shown here is derived from an EMBL/GenBank/DDBJ whole genome shotgun (WGS) entry which is preliminary data.</text>
</comment>
<keyword evidence="3" id="KW-0597">Phosphoprotein</keyword>
<evidence type="ECO:0000313" key="15">
    <source>
        <dbReference type="Proteomes" id="UP000549695"/>
    </source>
</evidence>
<dbReference type="GO" id="GO:0046983">
    <property type="term" value="F:protein dimerization activity"/>
    <property type="evidence" value="ECO:0007669"/>
    <property type="project" value="InterPro"/>
</dbReference>
<evidence type="ECO:0000313" key="13">
    <source>
        <dbReference type="EMBL" id="PKB29714.1"/>
    </source>
</evidence>
<dbReference type="InterPro" id="IPR003594">
    <property type="entry name" value="HATPase_dom"/>
</dbReference>
<name>A0A852W6M0_PSEA5</name>
<evidence type="ECO:0000256" key="1">
    <source>
        <dbReference type="ARBA" id="ARBA00000085"/>
    </source>
</evidence>
<dbReference type="Pfam" id="PF02518">
    <property type="entry name" value="HATPase_c"/>
    <property type="match status" value="1"/>
</dbReference>
<feature type="transmembrane region" description="Helical" evidence="10">
    <location>
        <begin position="179"/>
        <end position="200"/>
    </location>
</feature>
<dbReference type="Gene3D" id="3.30.565.10">
    <property type="entry name" value="Histidine kinase-like ATPase, C-terminal domain"/>
    <property type="match status" value="1"/>
</dbReference>
<dbReference type="Gene3D" id="1.20.5.1930">
    <property type="match status" value="1"/>
</dbReference>
<evidence type="ECO:0000256" key="3">
    <source>
        <dbReference type="ARBA" id="ARBA00022553"/>
    </source>
</evidence>
<dbReference type="AlphaFoldDB" id="A0A852W6M0"/>
<dbReference type="GO" id="GO:0016020">
    <property type="term" value="C:membrane"/>
    <property type="evidence" value="ECO:0007669"/>
    <property type="project" value="InterPro"/>
</dbReference>
<protein>
    <recommendedName>
        <fullName evidence="2">histidine kinase</fullName>
        <ecNumber evidence="2">2.7.13.3</ecNumber>
    </recommendedName>
</protein>
<proteinExistence type="predicted"/>
<keyword evidence="6 12" id="KW-0418">Kinase</keyword>
<evidence type="ECO:0000256" key="8">
    <source>
        <dbReference type="ARBA" id="ARBA00023012"/>
    </source>
</evidence>
<feature type="transmembrane region" description="Helical" evidence="10">
    <location>
        <begin position="227"/>
        <end position="248"/>
    </location>
</feature>
<dbReference type="InterPro" id="IPR011712">
    <property type="entry name" value="Sig_transdc_His_kin_sub3_dim/P"/>
</dbReference>
<dbReference type="PANTHER" id="PTHR24421">
    <property type="entry name" value="NITRATE/NITRITE SENSOR PROTEIN NARX-RELATED"/>
    <property type="match status" value="1"/>
</dbReference>
<dbReference type="GeneID" id="98054711"/>
<dbReference type="Proteomes" id="UP000232453">
    <property type="component" value="Unassembled WGS sequence"/>
</dbReference>
<dbReference type="Proteomes" id="UP000549695">
    <property type="component" value="Unassembled WGS sequence"/>
</dbReference>
<feature type="region of interest" description="Disordered" evidence="9">
    <location>
        <begin position="1"/>
        <end position="28"/>
    </location>
</feature>
<feature type="compositionally biased region" description="Basic and acidic residues" evidence="9">
    <location>
        <begin position="1"/>
        <end position="18"/>
    </location>
</feature>
<evidence type="ECO:0000259" key="11">
    <source>
        <dbReference type="SMART" id="SM00387"/>
    </source>
</evidence>
<dbReference type="EC" id="2.7.13.3" evidence="2"/>
<feature type="transmembrane region" description="Helical" evidence="10">
    <location>
        <begin position="102"/>
        <end position="122"/>
    </location>
</feature>
<dbReference type="EMBL" id="PHUJ01000003">
    <property type="protein sequence ID" value="PKB29714.1"/>
    <property type="molecule type" value="Genomic_DNA"/>
</dbReference>
<feature type="transmembrane region" description="Helical" evidence="10">
    <location>
        <begin position="75"/>
        <end position="96"/>
    </location>
</feature>
<organism evidence="12 15">
    <name type="scientific">Pseudonocardia alni</name>
    <name type="common">Amycolata alni</name>
    <dbReference type="NCBI Taxonomy" id="33907"/>
    <lineage>
        <taxon>Bacteria</taxon>
        <taxon>Bacillati</taxon>
        <taxon>Actinomycetota</taxon>
        <taxon>Actinomycetes</taxon>
        <taxon>Pseudonocardiales</taxon>
        <taxon>Pseudonocardiaceae</taxon>
        <taxon>Pseudonocardia</taxon>
    </lineage>
</organism>
<dbReference type="InterPro" id="IPR025828">
    <property type="entry name" value="Put_sensor_dom"/>
</dbReference>
<dbReference type="InterPro" id="IPR036890">
    <property type="entry name" value="HATPase_C_sf"/>
</dbReference>
<dbReference type="GO" id="GO:0000155">
    <property type="term" value="F:phosphorelay sensor kinase activity"/>
    <property type="evidence" value="ECO:0007669"/>
    <property type="project" value="InterPro"/>
</dbReference>
<accession>A0A852W6M0</accession>
<sequence>MSEEPADRDLATRPRPAPDEPGGSHLDPHLVRALEGWGNGALREYLLRDGGLHLPHPPGWPSSWPGRTRLGAQMAYLLTGLPLAVVSGVVVLVGLVLGAGTFVIWIGLPITVGLLAAARGFAELERRATEAATGGPLPPHHYRPNRGRSLMGRLFRALADPQSWRDVAHAVTALPVRTVTAAIALVWSVTGLGGLFYVFWQWSLPRGPNNWTLFGSITGIDSTLGDVALNTGLGVLLLMTLPTVVRWLTDVRALLARGLLTNQTAALRARALALAAGRRAAVAAEAQTLRRLERDIHDGPQQRLVRLGMDLESAVRRLDDDPERARPLLHEALEQSREALSELRALSRGIAPPILADRGLGPALRAAAGRCPVPVDLDVGLDDGTRLPALVENTAYFVVTEALTNIAKHAGATAVTVTVTVDETLLRVCVRDDGRGGAHPGKGHGLAGLADRLEIVEGRLEVDSPPGGPTVLTAEVPVAGLGDA</sequence>
<keyword evidence="15" id="KW-1185">Reference proteome</keyword>
<evidence type="ECO:0000256" key="7">
    <source>
        <dbReference type="ARBA" id="ARBA00022840"/>
    </source>
</evidence>
<evidence type="ECO:0000256" key="6">
    <source>
        <dbReference type="ARBA" id="ARBA00022777"/>
    </source>
</evidence>
<keyword evidence="4" id="KW-0808">Transferase</keyword>
<dbReference type="CDD" id="cd16917">
    <property type="entry name" value="HATPase_UhpB-NarQ-NarX-like"/>
    <property type="match status" value="1"/>
</dbReference>
<dbReference type="Pfam" id="PF13796">
    <property type="entry name" value="Sensor"/>
    <property type="match status" value="1"/>
</dbReference>
<dbReference type="PANTHER" id="PTHR24421:SF10">
    <property type="entry name" value="NITRATE_NITRITE SENSOR PROTEIN NARQ"/>
    <property type="match status" value="1"/>
</dbReference>
<dbReference type="InterPro" id="IPR050482">
    <property type="entry name" value="Sensor_HK_TwoCompSys"/>
</dbReference>
<dbReference type="EMBL" id="JACCCZ010000001">
    <property type="protein sequence ID" value="NYG04767.1"/>
    <property type="molecule type" value="Genomic_DNA"/>
</dbReference>
<comment type="catalytic activity">
    <reaction evidence="1">
        <text>ATP + protein L-histidine = ADP + protein N-phospho-L-histidine.</text>
        <dbReference type="EC" id="2.7.13.3"/>
    </reaction>
</comment>
<keyword evidence="5" id="KW-0547">Nucleotide-binding</keyword>
<reference evidence="12 15" key="1">
    <citation type="submission" date="2020-07" db="EMBL/GenBank/DDBJ databases">
        <title>Sequencing the genomes of 1000 actinobacteria strains.</title>
        <authorList>
            <person name="Klenk H.-P."/>
        </authorList>
    </citation>
    <scope>NUCLEOTIDE SEQUENCE [LARGE SCALE GENOMIC DNA]</scope>
    <source>
        <strain evidence="13 14">DSM 44104</strain>
        <strain evidence="12 15">DSM 44749</strain>
    </source>
</reference>
<keyword evidence="8" id="KW-0902">Two-component regulatory system</keyword>
<dbReference type="Pfam" id="PF07730">
    <property type="entry name" value="HisKA_3"/>
    <property type="match status" value="1"/>
</dbReference>
<evidence type="ECO:0000256" key="5">
    <source>
        <dbReference type="ARBA" id="ARBA00022741"/>
    </source>
</evidence>
<keyword evidence="7" id="KW-0067">ATP-binding</keyword>